<dbReference type="PANTHER" id="PTHR10055">
    <property type="entry name" value="TRYPTOPHANYL-TRNA SYNTHETASE"/>
    <property type="match status" value="1"/>
</dbReference>
<accession>A0AAV6XG06</accession>
<dbReference type="EMBL" id="WHWC01000005">
    <property type="protein sequence ID" value="KAG8382001.1"/>
    <property type="molecule type" value="Genomic_DNA"/>
</dbReference>
<protein>
    <submittedName>
        <fullName evidence="1">Uncharacterized protein</fullName>
    </submittedName>
</protein>
<proteinExistence type="predicted"/>
<dbReference type="GO" id="GO:0006436">
    <property type="term" value="P:tryptophanyl-tRNA aminoacylation"/>
    <property type="evidence" value="ECO:0007669"/>
    <property type="project" value="TreeGrafter"/>
</dbReference>
<comment type="caution">
    <text evidence="1">The sequence shown here is derived from an EMBL/GenBank/DDBJ whole genome shotgun (WGS) entry which is preliminary data.</text>
</comment>
<dbReference type="Proteomes" id="UP000826271">
    <property type="component" value="Unassembled WGS sequence"/>
</dbReference>
<dbReference type="Gene3D" id="1.10.240.10">
    <property type="entry name" value="Tyrosyl-Transfer RNA Synthetase"/>
    <property type="match status" value="1"/>
</dbReference>
<name>A0AAV6XG06_9LAMI</name>
<dbReference type="PANTHER" id="PTHR10055:SF1">
    <property type="entry name" value="TRYPTOPHAN--TRNA LIGASE, CYTOPLASMIC"/>
    <property type="match status" value="1"/>
</dbReference>
<evidence type="ECO:0000313" key="1">
    <source>
        <dbReference type="EMBL" id="KAG8382001.1"/>
    </source>
</evidence>
<dbReference type="SUPFAM" id="SSF52374">
    <property type="entry name" value="Nucleotidylyl transferase"/>
    <property type="match status" value="1"/>
</dbReference>
<sequence length="100" mass="11360">MCASDPNSAIYVTDSAKDNIKNKMNRYAFSGGQHSIENHRKYGANLEVLQMETNFHPLSCTMYFKYIFPLLVNIIPNSLKFTSSSCSNMGLFRCSIYICL</sequence>
<gene>
    <name evidence="1" type="ORF">BUALT_Bualt05G0031100</name>
</gene>
<dbReference type="AlphaFoldDB" id="A0AAV6XG06"/>
<dbReference type="GO" id="GO:0004830">
    <property type="term" value="F:tryptophan-tRNA ligase activity"/>
    <property type="evidence" value="ECO:0007669"/>
    <property type="project" value="TreeGrafter"/>
</dbReference>
<evidence type="ECO:0000313" key="2">
    <source>
        <dbReference type="Proteomes" id="UP000826271"/>
    </source>
</evidence>
<dbReference type="GO" id="GO:0005737">
    <property type="term" value="C:cytoplasm"/>
    <property type="evidence" value="ECO:0007669"/>
    <property type="project" value="TreeGrafter"/>
</dbReference>
<organism evidence="1 2">
    <name type="scientific">Buddleja alternifolia</name>
    <dbReference type="NCBI Taxonomy" id="168488"/>
    <lineage>
        <taxon>Eukaryota</taxon>
        <taxon>Viridiplantae</taxon>
        <taxon>Streptophyta</taxon>
        <taxon>Embryophyta</taxon>
        <taxon>Tracheophyta</taxon>
        <taxon>Spermatophyta</taxon>
        <taxon>Magnoliopsida</taxon>
        <taxon>eudicotyledons</taxon>
        <taxon>Gunneridae</taxon>
        <taxon>Pentapetalae</taxon>
        <taxon>asterids</taxon>
        <taxon>lamiids</taxon>
        <taxon>Lamiales</taxon>
        <taxon>Scrophulariaceae</taxon>
        <taxon>Buddlejeae</taxon>
        <taxon>Buddleja</taxon>
    </lineage>
</organism>
<reference evidence="1" key="1">
    <citation type="submission" date="2019-10" db="EMBL/GenBank/DDBJ databases">
        <authorList>
            <person name="Zhang R."/>
            <person name="Pan Y."/>
            <person name="Wang J."/>
            <person name="Ma R."/>
            <person name="Yu S."/>
        </authorList>
    </citation>
    <scope>NUCLEOTIDE SEQUENCE</scope>
    <source>
        <strain evidence="1">LA-IB0</strain>
        <tissue evidence="1">Leaf</tissue>
    </source>
</reference>
<keyword evidence="2" id="KW-1185">Reference proteome</keyword>